<dbReference type="SUPFAM" id="SSF46894">
    <property type="entry name" value="C-terminal effector domain of the bipartite response regulators"/>
    <property type="match status" value="1"/>
</dbReference>
<dbReference type="InterPro" id="IPR036388">
    <property type="entry name" value="WH-like_DNA-bd_sf"/>
</dbReference>
<dbReference type="Gene3D" id="1.10.10.10">
    <property type="entry name" value="Winged helix-like DNA-binding domain superfamily/Winged helix DNA-binding domain"/>
    <property type="match status" value="1"/>
</dbReference>
<evidence type="ECO:0000313" key="3">
    <source>
        <dbReference type="EMBL" id="GAO12998.1"/>
    </source>
</evidence>
<dbReference type="Pfam" id="PF25872">
    <property type="entry name" value="HTH_77"/>
    <property type="match status" value="1"/>
</dbReference>
<dbReference type="InterPro" id="IPR011990">
    <property type="entry name" value="TPR-like_helical_dom_sf"/>
</dbReference>
<dbReference type="InterPro" id="IPR049945">
    <property type="entry name" value="AAA_22"/>
</dbReference>
<reference evidence="3 4" key="2">
    <citation type="journal article" date="2015" name="Stand. Genomic Sci.">
        <title>Draft genome sequence of marine-derived Streptomyces sp. TP-A0598, a producer of anti-MRSA antibiotic lydicamycins.</title>
        <authorList>
            <person name="Komaki H."/>
            <person name="Ichikawa N."/>
            <person name="Hosoyama A."/>
            <person name="Fujita N."/>
            <person name="Igarashi Y."/>
        </authorList>
    </citation>
    <scope>NUCLEOTIDE SEQUENCE [LARGE SCALE GENOMIC DNA]</scope>
    <source>
        <strain evidence="3 4">NBRC 110027</strain>
    </source>
</reference>
<dbReference type="SUPFAM" id="SSF52540">
    <property type="entry name" value="P-loop containing nucleoside triphosphate hydrolases"/>
    <property type="match status" value="1"/>
</dbReference>
<dbReference type="OrthoDB" id="499349at2"/>
<dbReference type="Gene3D" id="3.40.50.300">
    <property type="entry name" value="P-loop containing nucleotide triphosphate hydrolases"/>
    <property type="match status" value="1"/>
</dbReference>
<dbReference type="PANTHER" id="PTHR47691:SF3">
    <property type="entry name" value="HTH-TYPE TRANSCRIPTIONAL REGULATOR RV0890C-RELATED"/>
    <property type="match status" value="1"/>
</dbReference>
<dbReference type="GO" id="GO:0006355">
    <property type="term" value="P:regulation of DNA-templated transcription"/>
    <property type="evidence" value="ECO:0007669"/>
    <property type="project" value="InterPro"/>
</dbReference>
<dbReference type="RefSeq" id="WP_078886136.1">
    <property type="nucleotide sequence ID" value="NZ_BBNO01000016.1"/>
</dbReference>
<dbReference type="Proteomes" id="UP000048965">
    <property type="component" value="Unassembled WGS sequence"/>
</dbReference>
<dbReference type="InterPro" id="IPR027417">
    <property type="entry name" value="P-loop_NTPase"/>
</dbReference>
<dbReference type="InterPro" id="IPR000792">
    <property type="entry name" value="Tscrpt_reg_LuxR_C"/>
</dbReference>
<protein>
    <submittedName>
        <fullName evidence="3">Putative LuxR family transcriptional regulator</fullName>
    </submittedName>
</protein>
<dbReference type="SUPFAM" id="SSF48452">
    <property type="entry name" value="TPR-like"/>
    <property type="match status" value="1"/>
</dbReference>
<feature type="region of interest" description="Disordered" evidence="1">
    <location>
        <begin position="717"/>
        <end position="739"/>
    </location>
</feature>
<dbReference type="PANTHER" id="PTHR47691">
    <property type="entry name" value="REGULATOR-RELATED"/>
    <property type="match status" value="1"/>
</dbReference>
<dbReference type="Pfam" id="PF13401">
    <property type="entry name" value="AAA_22"/>
    <property type="match status" value="1"/>
</dbReference>
<evidence type="ECO:0000259" key="2">
    <source>
        <dbReference type="PROSITE" id="PS50043"/>
    </source>
</evidence>
<dbReference type="GO" id="GO:0016887">
    <property type="term" value="F:ATP hydrolysis activity"/>
    <property type="evidence" value="ECO:0007669"/>
    <property type="project" value="InterPro"/>
</dbReference>
<name>A0A0P4RGW3_9ACTN</name>
<organism evidence="3 4">
    <name type="scientific">Streptomyces lydicamycinicus</name>
    <dbReference type="NCBI Taxonomy" id="1546107"/>
    <lineage>
        <taxon>Bacteria</taxon>
        <taxon>Bacillati</taxon>
        <taxon>Actinomycetota</taxon>
        <taxon>Actinomycetes</taxon>
        <taxon>Kitasatosporales</taxon>
        <taxon>Streptomycetaceae</taxon>
        <taxon>Streptomyces</taxon>
    </lineage>
</organism>
<dbReference type="GO" id="GO:0003677">
    <property type="term" value="F:DNA binding"/>
    <property type="evidence" value="ECO:0007669"/>
    <property type="project" value="InterPro"/>
</dbReference>
<feature type="region of interest" description="Disordered" evidence="1">
    <location>
        <begin position="1"/>
        <end position="36"/>
    </location>
</feature>
<dbReference type="SMART" id="SM00421">
    <property type="entry name" value="HTH_LUXR"/>
    <property type="match status" value="1"/>
</dbReference>
<feature type="compositionally biased region" description="Basic and acidic residues" evidence="1">
    <location>
        <begin position="1"/>
        <end position="16"/>
    </location>
</feature>
<dbReference type="Gene3D" id="1.25.40.10">
    <property type="entry name" value="Tetratricopeptide repeat domain"/>
    <property type="match status" value="1"/>
</dbReference>
<comment type="caution">
    <text evidence="3">The sequence shown here is derived from an EMBL/GenBank/DDBJ whole genome shotgun (WGS) entry which is preliminary data.</text>
</comment>
<evidence type="ECO:0000256" key="1">
    <source>
        <dbReference type="SAM" id="MobiDB-lite"/>
    </source>
</evidence>
<dbReference type="Pfam" id="PF00196">
    <property type="entry name" value="GerE"/>
    <property type="match status" value="1"/>
</dbReference>
<keyword evidence="4" id="KW-1185">Reference proteome</keyword>
<dbReference type="PRINTS" id="PR00364">
    <property type="entry name" value="DISEASERSIST"/>
</dbReference>
<dbReference type="InterPro" id="IPR058852">
    <property type="entry name" value="HTH_77"/>
</dbReference>
<gene>
    <name evidence="3" type="ORF">TPA0598_16_00020</name>
</gene>
<accession>A0A0P4RGW3</accession>
<sequence>MSENHQGRDRLSHADRAGGVTSGAGSDREAGNLPTEVTSFVGRRREVYEARRLLAHTRLLTLTGAGGVGKTRLALRVAAEVRRSFPKGVWVVDLAPLNDGALLAQTVLAALGLDHDSARPALPVLSGHLASKRLLLVLDNCEHLLSSCAELTRSLLASAPGLHVLASSRQALGVDGEHLLPVPPLSIPAPDRPPPLAVMPQYEAVRLFTDRASAVVPGFTLCDDQRVAVAGICHRLDGIPLAIELAAARLRVLSPRQILERLDGCFTVLARGCRATAPRQQTLRATIDWSFELCTPPERRLWARLSVFCGGFDLEAAEEVCTGDGLSRGEMLDVVTGLMDKSILIREDHRDQVRFRMLETIRQYGRDLLDEDAGSGEPESVQRRHRDHYQRLAARAESESLSPRQMAWFARLGLEHANIRAALEFCLSTPGEAGSGLRMVTSLWSHRIGAGGVEEVRHWLGRALAQSPEPSLLRAKVLGIDGWLAYMRGDTAAGKARLAECQGVAETLGDAESLAHAVRFAGLAALFHNDYRRAIPLLEDALERHRAQQDLAAQWQTLFLLSLACCLSDDRRATKLGEECLALSTAHEAQWSRSYALWVLGLQQWLCGDIQRAVTLLQDALRVERPAHDLLGTALCLEVLAWATAHTGRSHQAAKLLGAAQTLWQSVGCALPGADHLLHHHNECHSHLQRALGEAPFATAVQTGAELTLDEAVDCAVGRPHSPTPASTEENAPTPLTRREKDVVDLLAQGLTNKEIAAKLVISPRTAGTHVANILGKLGFTSRTQIATWAVEQRTPRRQGPDSRP</sequence>
<dbReference type="InterPro" id="IPR016032">
    <property type="entry name" value="Sig_transdc_resp-reg_C-effctor"/>
</dbReference>
<dbReference type="CDD" id="cd06170">
    <property type="entry name" value="LuxR_C_like"/>
    <property type="match status" value="1"/>
</dbReference>
<dbReference type="AlphaFoldDB" id="A0A0P4RGW3"/>
<proteinExistence type="predicted"/>
<dbReference type="PRINTS" id="PR00038">
    <property type="entry name" value="HTHLUXR"/>
</dbReference>
<evidence type="ECO:0000313" key="4">
    <source>
        <dbReference type="Proteomes" id="UP000048965"/>
    </source>
</evidence>
<reference evidence="4" key="1">
    <citation type="submission" date="2014-09" db="EMBL/GenBank/DDBJ databases">
        <title>Whole genome shotgun sequence of Streptomyces sp. NBRC 110027.</title>
        <authorList>
            <person name="Komaki H."/>
            <person name="Ichikawa N."/>
            <person name="Katano-Makiyama Y."/>
            <person name="Hosoyama A."/>
            <person name="Hashimoto M."/>
            <person name="Uohara A."/>
            <person name="Kitahashi Y."/>
            <person name="Ohji S."/>
            <person name="Kimura A."/>
            <person name="Yamazoe A."/>
            <person name="Igarashi Y."/>
            <person name="Fujita N."/>
        </authorList>
    </citation>
    <scope>NUCLEOTIDE SEQUENCE [LARGE SCALE GENOMIC DNA]</scope>
    <source>
        <strain evidence="4">NBRC 110027</strain>
    </source>
</reference>
<feature type="domain" description="HTH luxR-type" evidence="2">
    <location>
        <begin position="729"/>
        <end position="794"/>
    </location>
</feature>
<dbReference type="EMBL" id="BBNO01000016">
    <property type="protein sequence ID" value="GAO12998.1"/>
    <property type="molecule type" value="Genomic_DNA"/>
</dbReference>
<dbReference type="PROSITE" id="PS50043">
    <property type="entry name" value="HTH_LUXR_2"/>
    <property type="match status" value="1"/>
</dbReference>